<proteinExistence type="predicted"/>
<keyword evidence="3" id="KW-1185">Reference proteome</keyword>
<evidence type="ECO:0000256" key="1">
    <source>
        <dbReference type="SAM" id="SignalP"/>
    </source>
</evidence>
<dbReference type="RefSeq" id="WP_285187566.1">
    <property type="nucleotide sequence ID" value="NZ_CP126981.1"/>
</dbReference>
<evidence type="ECO:0000313" key="2">
    <source>
        <dbReference type="EMBL" id="WIM87704.1"/>
    </source>
</evidence>
<feature type="signal peptide" evidence="1">
    <location>
        <begin position="1"/>
        <end position="20"/>
    </location>
</feature>
<feature type="chain" id="PRO_5047155947" evidence="1">
    <location>
        <begin position="21"/>
        <end position="208"/>
    </location>
</feature>
<keyword evidence="1" id="KW-0732">Signal</keyword>
<name>A0ABY8VY32_9MYCO</name>
<reference evidence="2 3" key="1">
    <citation type="journal article" date="2023" name="Microbiol. Resour. Announc.">
        <title>Complete Genome Sequence of Mycobacterium wuenschmanii, a novel Nontuberculous Mycobacterium Isolated from a captive population of Amazon Milk Frogs.</title>
        <authorList>
            <person name="Hicks J."/>
            <person name="Zeineldin M."/>
            <person name="Ward H."/>
            <person name="Wuenschmann A."/>
            <person name="Camp P."/>
            <person name="Farrell D."/>
            <person name="Lehman K."/>
            <person name="Thacker T."/>
            <person name="Cuthbert E."/>
        </authorList>
    </citation>
    <scope>NUCLEOTIDE SEQUENCE [LARGE SCALE GENOMIC DNA]</scope>
    <source>
        <strain evidence="2 3">Wuenschmanii</strain>
    </source>
</reference>
<organism evidence="2 3">
    <name type="scientific">Candidatus Mycobacterium wuenschmannii</name>
    <dbReference type="NCBI Taxonomy" id="3027808"/>
    <lineage>
        <taxon>Bacteria</taxon>
        <taxon>Bacillati</taxon>
        <taxon>Actinomycetota</taxon>
        <taxon>Actinomycetes</taxon>
        <taxon>Mycobacteriales</taxon>
        <taxon>Mycobacteriaceae</taxon>
        <taxon>Mycobacterium</taxon>
    </lineage>
</organism>
<dbReference type="EMBL" id="CP126981">
    <property type="protein sequence ID" value="WIM87704.1"/>
    <property type="molecule type" value="Genomic_DNA"/>
</dbReference>
<gene>
    <name evidence="2" type="ORF">PT015_23215</name>
</gene>
<protein>
    <submittedName>
        <fullName evidence="2">Uncharacterized protein</fullName>
    </submittedName>
</protein>
<accession>A0ABY8VY32</accession>
<evidence type="ECO:0000313" key="3">
    <source>
        <dbReference type="Proteomes" id="UP001236585"/>
    </source>
</evidence>
<dbReference type="Proteomes" id="UP001236585">
    <property type="component" value="Chromosome"/>
</dbReference>
<sequence length="208" mass="22681">MKPVLAGLGAVLTSTASIFAAIAAWLSWQTAQASERTAEESARIAKQQADLSVDMARKSGVFMKIDSEIALRGRCEEGHDTLTAIAGVWNEGLVAGRLNKVIIGVDVPQNLQSKLGDHPADPTMAPIGGWKEDLVLPPQDSAEIEMPLGCPELRELGIDTTRAPEQIKESIAKKALHWKLWPWWAFNPTRMSPVIDIEAAHIVPEPHR</sequence>